<keyword evidence="6 9" id="KW-1133">Transmembrane helix</keyword>
<dbReference type="Proteomes" id="UP000649799">
    <property type="component" value="Unassembled WGS sequence"/>
</dbReference>
<keyword evidence="12" id="KW-1185">Reference proteome</keyword>
<proteinExistence type="inferred from homology"/>
<feature type="transmembrane region" description="Helical" evidence="9">
    <location>
        <begin position="48"/>
        <end position="65"/>
    </location>
</feature>
<evidence type="ECO:0000256" key="8">
    <source>
        <dbReference type="ARBA" id="ARBA00038436"/>
    </source>
</evidence>
<comment type="similarity">
    <text evidence="8">Belongs to the TRAP transporter small permease family.</text>
</comment>
<keyword evidence="2" id="KW-0813">Transport</keyword>
<accession>A0ABX0HI04</accession>
<keyword evidence="4" id="KW-0997">Cell inner membrane</keyword>
<evidence type="ECO:0000256" key="5">
    <source>
        <dbReference type="ARBA" id="ARBA00022692"/>
    </source>
</evidence>
<protein>
    <submittedName>
        <fullName evidence="11">TRAP transporter small permease</fullName>
    </submittedName>
</protein>
<evidence type="ECO:0000256" key="9">
    <source>
        <dbReference type="SAM" id="Phobius"/>
    </source>
</evidence>
<sequence length="153" mass="17435">MIKTHFPVLDKILGFFLNLSFVLMIAVVVLQIIARYALPWSPNWTEELARFCFIYLVSIGAALAVKDKGYVSVNTFLDRLSPKAKSKMEAIILVLTICLMFTQFVFSLPLMDIVTLQKSPSLHLNMAFMYGSMAIMGFFVSLYSIFELLKKFK</sequence>
<feature type="transmembrane region" description="Helical" evidence="9">
    <location>
        <begin position="86"/>
        <end position="106"/>
    </location>
</feature>
<dbReference type="InterPro" id="IPR007387">
    <property type="entry name" value="TRAP_DctQ"/>
</dbReference>
<name>A0ABX0HI04_9BACT</name>
<comment type="caution">
    <text evidence="11">The sequence shown here is derived from an EMBL/GenBank/DDBJ whole genome shotgun (WGS) entry which is preliminary data.</text>
</comment>
<evidence type="ECO:0000256" key="4">
    <source>
        <dbReference type="ARBA" id="ARBA00022519"/>
    </source>
</evidence>
<dbReference type="RefSeq" id="WP_166151821.1">
    <property type="nucleotide sequence ID" value="NZ_JAANYN010000021.1"/>
</dbReference>
<dbReference type="InterPro" id="IPR055348">
    <property type="entry name" value="DctQ"/>
</dbReference>
<feature type="transmembrane region" description="Helical" evidence="9">
    <location>
        <begin position="12"/>
        <end position="36"/>
    </location>
</feature>
<reference evidence="11 12" key="1">
    <citation type="submission" date="2020-03" db="EMBL/GenBank/DDBJ databases">
        <title>Cyclobacterium plantarum sp. nov., a marine bacterium isolated from a coastal-marine wetland.</title>
        <authorList>
            <person name="Sanchez-Porro C."/>
            <person name="Ventosa A."/>
            <person name="Amoozegar M."/>
        </authorList>
    </citation>
    <scope>NUCLEOTIDE SEQUENCE [LARGE SCALE GENOMIC DNA]</scope>
    <source>
        <strain evidence="11 12">GBPx2</strain>
    </source>
</reference>
<keyword evidence="3" id="KW-1003">Cell membrane</keyword>
<dbReference type="PANTHER" id="PTHR35011:SF2">
    <property type="entry name" value="2,3-DIKETO-L-GULONATE TRAP TRANSPORTER SMALL PERMEASE PROTEIN YIAM"/>
    <property type="match status" value="1"/>
</dbReference>
<evidence type="ECO:0000256" key="7">
    <source>
        <dbReference type="ARBA" id="ARBA00023136"/>
    </source>
</evidence>
<organism evidence="11 12">
    <name type="scientific">Cyclobacterium plantarum</name>
    <dbReference type="NCBI Taxonomy" id="2716263"/>
    <lineage>
        <taxon>Bacteria</taxon>
        <taxon>Pseudomonadati</taxon>
        <taxon>Bacteroidota</taxon>
        <taxon>Cytophagia</taxon>
        <taxon>Cytophagales</taxon>
        <taxon>Cyclobacteriaceae</taxon>
        <taxon>Cyclobacterium</taxon>
    </lineage>
</organism>
<comment type="subcellular location">
    <subcellularLocation>
        <location evidence="1">Cell inner membrane</location>
        <topology evidence="1">Multi-pass membrane protein</topology>
    </subcellularLocation>
</comment>
<feature type="domain" description="Tripartite ATP-independent periplasmic transporters DctQ component" evidence="10">
    <location>
        <begin position="24"/>
        <end position="152"/>
    </location>
</feature>
<keyword evidence="5 9" id="KW-0812">Transmembrane</keyword>
<keyword evidence="7 9" id="KW-0472">Membrane</keyword>
<evidence type="ECO:0000256" key="3">
    <source>
        <dbReference type="ARBA" id="ARBA00022475"/>
    </source>
</evidence>
<evidence type="ECO:0000256" key="2">
    <source>
        <dbReference type="ARBA" id="ARBA00022448"/>
    </source>
</evidence>
<evidence type="ECO:0000313" key="12">
    <source>
        <dbReference type="Proteomes" id="UP000649799"/>
    </source>
</evidence>
<evidence type="ECO:0000259" key="10">
    <source>
        <dbReference type="Pfam" id="PF04290"/>
    </source>
</evidence>
<evidence type="ECO:0000256" key="1">
    <source>
        <dbReference type="ARBA" id="ARBA00004429"/>
    </source>
</evidence>
<dbReference type="Pfam" id="PF04290">
    <property type="entry name" value="DctQ"/>
    <property type="match status" value="1"/>
</dbReference>
<evidence type="ECO:0000256" key="6">
    <source>
        <dbReference type="ARBA" id="ARBA00022989"/>
    </source>
</evidence>
<feature type="transmembrane region" description="Helical" evidence="9">
    <location>
        <begin position="126"/>
        <end position="146"/>
    </location>
</feature>
<dbReference type="EMBL" id="JAANYN010000021">
    <property type="protein sequence ID" value="NHE59943.1"/>
    <property type="molecule type" value="Genomic_DNA"/>
</dbReference>
<gene>
    <name evidence="11" type="ORF">G9Q97_24330</name>
</gene>
<dbReference type="PANTHER" id="PTHR35011">
    <property type="entry name" value="2,3-DIKETO-L-GULONATE TRAP TRANSPORTER SMALL PERMEASE PROTEIN YIAM"/>
    <property type="match status" value="1"/>
</dbReference>
<evidence type="ECO:0000313" key="11">
    <source>
        <dbReference type="EMBL" id="NHE59943.1"/>
    </source>
</evidence>